<name>A0ABW3XKY7_9ACTN</name>
<reference evidence="3" key="1">
    <citation type="journal article" date="2019" name="Int. J. Syst. Evol. Microbiol.">
        <title>The Global Catalogue of Microorganisms (GCM) 10K type strain sequencing project: providing services to taxonomists for standard genome sequencing and annotation.</title>
        <authorList>
            <consortium name="The Broad Institute Genomics Platform"/>
            <consortium name="The Broad Institute Genome Sequencing Center for Infectious Disease"/>
            <person name="Wu L."/>
            <person name="Ma J."/>
        </authorList>
    </citation>
    <scope>NUCLEOTIDE SEQUENCE [LARGE SCALE GENOMIC DNA]</scope>
    <source>
        <strain evidence="3">CGMCC 4.7020</strain>
    </source>
</reference>
<organism evidence="2 3">
    <name type="scientific">Streptomyces kaempferi</name>
    <dbReference type="NCBI Taxonomy" id="333725"/>
    <lineage>
        <taxon>Bacteria</taxon>
        <taxon>Bacillati</taxon>
        <taxon>Actinomycetota</taxon>
        <taxon>Actinomycetes</taxon>
        <taxon>Kitasatosporales</taxon>
        <taxon>Streptomycetaceae</taxon>
        <taxon>Streptomyces</taxon>
    </lineage>
</organism>
<evidence type="ECO:0000313" key="2">
    <source>
        <dbReference type="EMBL" id="MFD1309723.1"/>
    </source>
</evidence>
<gene>
    <name evidence="2" type="ORF">ACFQ5X_28175</name>
</gene>
<dbReference type="RefSeq" id="WP_381329065.1">
    <property type="nucleotide sequence ID" value="NZ_JBHTMM010000041.1"/>
</dbReference>
<proteinExistence type="predicted"/>
<evidence type="ECO:0000313" key="3">
    <source>
        <dbReference type="Proteomes" id="UP001597058"/>
    </source>
</evidence>
<keyword evidence="3" id="KW-1185">Reference proteome</keyword>
<dbReference type="Proteomes" id="UP001597058">
    <property type="component" value="Unassembled WGS sequence"/>
</dbReference>
<evidence type="ECO:0000256" key="1">
    <source>
        <dbReference type="SAM" id="MobiDB-lite"/>
    </source>
</evidence>
<protein>
    <submittedName>
        <fullName evidence="2">Uncharacterized protein</fullName>
    </submittedName>
</protein>
<accession>A0ABW3XKY7</accession>
<sequence>MTQQISYDEAFPTLRRRCSELFEANLLLEVKVDVLERRVKELEAAPAPEPGSGDATPLGPDLAAQPPYPDDQRA</sequence>
<dbReference type="EMBL" id="JBHTMM010000041">
    <property type="protein sequence ID" value="MFD1309723.1"/>
    <property type="molecule type" value="Genomic_DNA"/>
</dbReference>
<feature type="region of interest" description="Disordered" evidence="1">
    <location>
        <begin position="43"/>
        <end position="74"/>
    </location>
</feature>
<comment type="caution">
    <text evidence="2">The sequence shown here is derived from an EMBL/GenBank/DDBJ whole genome shotgun (WGS) entry which is preliminary data.</text>
</comment>